<dbReference type="STRING" id="1058.SAMN05421783_101116"/>
<organism evidence="2 3">
    <name type="scientific">Thiocapsa roseopersicina</name>
    <dbReference type="NCBI Taxonomy" id="1058"/>
    <lineage>
        <taxon>Bacteria</taxon>
        <taxon>Pseudomonadati</taxon>
        <taxon>Pseudomonadota</taxon>
        <taxon>Gammaproteobacteria</taxon>
        <taxon>Chromatiales</taxon>
        <taxon>Chromatiaceae</taxon>
        <taxon>Thiocapsa</taxon>
    </lineage>
</organism>
<accession>A0A1H2Q521</accession>
<sequence length="191" mass="21048">MPPSAGIKRRCLVAALLLCLGLVATHAWTQSLWQEEEQRFRVGLKLFPAVLGAVEDLEDRRATDGKLEIRVVYEGSDTVAREAASALRGIGRIREIPLNVQILSAEALDADDSLLGGIFVASVDLGGKRLRLWSERHRVLVFSPFAGDVEAGAVAGIHVADHILPFVNLPLAQRAEVRFKPFFLKVARRYE</sequence>
<name>A0A1H2Q521_THIRO</name>
<dbReference type="OrthoDB" id="5765973at2"/>
<dbReference type="EMBL" id="FNNZ01000001">
    <property type="protein sequence ID" value="SDW02233.1"/>
    <property type="molecule type" value="Genomic_DNA"/>
</dbReference>
<keyword evidence="3" id="KW-1185">Reference proteome</keyword>
<dbReference type="Proteomes" id="UP000198816">
    <property type="component" value="Unassembled WGS sequence"/>
</dbReference>
<dbReference type="AlphaFoldDB" id="A0A1H2Q521"/>
<feature type="chain" id="PRO_5011552676" evidence="1">
    <location>
        <begin position="30"/>
        <end position="191"/>
    </location>
</feature>
<keyword evidence="1" id="KW-0732">Signal</keyword>
<evidence type="ECO:0000256" key="1">
    <source>
        <dbReference type="SAM" id="SignalP"/>
    </source>
</evidence>
<proteinExistence type="predicted"/>
<evidence type="ECO:0000313" key="3">
    <source>
        <dbReference type="Proteomes" id="UP000198816"/>
    </source>
</evidence>
<reference evidence="3" key="1">
    <citation type="submission" date="2016-10" db="EMBL/GenBank/DDBJ databases">
        <authorList>
            <person name="Varghese N."/>
            <person name="Submissions S."/>
        </authorList>
    </citation>
    <scope>NUCLEOTIDE SEQUENCE [LARGE SCALE GENOMIC DNA]</scope>
    <source>
        <strain evidence="3">DSM 217</strain>
    </source>
</reference>
<feature type="signal peptide" evidence="1">
    <location>
        <begin position="1"/>
        <end position="29"/>
    </location>
</feature>
<dbReference type="RefSeq" id="WP_093027082.1">
    <property type="nucleotide sequence ID" value="NZ_FNNZ01000001.1"/>
</dbReference>
<evidence type="ECO:0000313" key="2">
    <source>
        <dbReference type="EMBL" id="SDW02233.1"/>
    </source>
</evidence>
<protein>
    <submittedName>
        <fullName evidence="2">Uncharacterized protein</fullName>
    </submittedName>
</protein>
<gene>
    <name evidence="2" type="ORF">SAMN05421783_101116</name>
</gene>